<keyword evidence="1" id="KW-1133">Transmembrane helix</keyword>
<protein>
    <recommendedName>
        <fullName evidence="2">DUF2157 domain-containing protein</fullName>
    </recommendedName>
</protein>
<feature type="transmembrane region" description="Helical" evidence="1">
    <location>
        <begin position="143"/>
        <end position="160"/>
    </location>
</feature>
<organism evidence="3 4">
    <name type="scientific">Bacteroides ovatus (strain ATCC 8483 / DSM 1896 / JCM 5824 / BCRC 10623 / CCUG 4943 / NCTC 11153)</name>
    <dbReference type="NCBI Taxonomy" id="411476"/>
    <lineage>
        <taxon>Bacteria</taxon>
        <taxon>Pseudomonadati</taxon>
        <taxon>Bacteroidota</taxon>
        <taxon>Bacteroidia</taxon>
        <taxon>Bacteroidales</taxon>
        <taxon>Bacteroidaceae</taxon>
        <taxon>Bacteroides</taxon>
    </lineage>
</organism>
<feature type="transmembrane region" description="Helical" evidence="1">
    <location>
        <begin position="255"/>
        <end position="278"/>
    </location>
</feature>
<name>A0AAN3A6K4_BACO1</name>
<feature type="transmembrane region" description="Helical" evidence="1">
    <location>
        <begin position="203"/>
        <end position="224"/>
    </location>
</feature>
<keyword evidence="1" id="KW-0472">Membrane</keyword>
<keyword evidence="1" id="KW-0812">Transmembrane</keyword>
<evidence type="ECO:0000313" key="3">
    <source>
        <dbReference type="EMBL" id="EDO10185.1"/>
    </source>
</evidence>
<feature type="transmembrane region" description="Helical" evidence="1">
    <location>
        <begin position="172"/>
        <end position="191"/>
    </location>
</feature>
<evidence type="ECO:0000259" key="2">
    <source>
        <dbReference type="Pfam" id="PF09925"/>
    </source>
</evidence>
<reference evidence="3 4" key="1">
    <citation type="submission" date="2007-03" db="EMBL/GenBank/DDBJ databases">
        <authorList>
            <person name="Fulton L."/>
            <person name="Clifton S."/>
            <person name="Fulton B."/>
            <person name="Xu J."/>
            <person name="Minx P."/>
            <person name="Pepin K.H."/>
            <person name="Johnson M."/>
            <person name="Thiruvilangam P."/>
            <person name="Bhonagiri V."/>
            <person name="Nash W.E."/>
            <person name="Mardis E.R."/>
            <person name="Wilson R.K."/>
        </authorList>
    </citation>
    <scope>NUCLEOTIDE SEQUENCE [LARGE SCALE GENOMIC DNA]</scope>
    <source>
        <strain evidence="4">ATCC 8483 / DSM 1896 / JCM 5824 / BCRC 10623 / CCUG 4943 / NCTC 11153</strain>
    </source>
</reference>
<accession>A0AAN3A6K4</accession>
<evidence type="ECO:0000256" key="1">
    <source>
        <dbReference type="SAM" id="Phobius"/>
    </source>
</evidence>
<feature type="transmembrane region" description="Helical" evidence="1">
    <location>
        <begin position="230"/>
        <end position="248"/>
    </location>
</feature>
<sequence length="315" mass="35684">MFVIIKKQKHMEKTDSSPLSRQALYADKKQWNQFLSIFLLAVGVGFTVAGIIFFFAYNWEELPKFAKLGIVEVLLVASVLLATFTHWNKLVKQILLTGATFLIGTLFAVFGQIYQTGADAYDLFLGWTLFTILWAVAIRFAPLWLTFIGLLCTTIWLYNIQIASANSWEMTLLANAVTWICALTTIITEWMSVKGHLDRNNRWFVSLLSLATIIHTSFLLMMAICEENAILSVPLISTLLLFSAGLWYGWKVKSLFYLAIIPFAALMILLTTFISQSGLRDVQIFFYGGVIVITGTTLLIYIILHLKKQWYGTEA</sequence>
<dbReference type="AlphaFoldDB" id="A0AAN3A6K4"/>
<evidence type="ECO:0000313" key="4">
    <source>
        <dbReference type="Proteomes" id="UP000005475"/>
    </source>
</evidence>
<dbReference type="Proteomes" id="UP000005475">
    <property type="component" value="Unassembled WGS sequence"/>
</dbReference>
<dbReference type="Pfam" id="PF09925">
    <property type="entry name" value="DUF2157"/>
    <property type="match status" value="1"/>
</dbReference>
<dbReference type="InterPro" id="IPR018677">
    <property type="entry name" value="DUF2157"/>
</dbReference>
<feature type="domain" description="DUF2157" evidence="2">
    <location>
        <begin position="28"/>
        <end position="144"/>
    </location>
</feature>
<proteinExistence type="predicted"/>
<gene>
    <name evidence="3" type="ORF">BACOVA_04566</name>
</gene>
<feature type="transmembrane region" description="Helical" evidence="1">
    <location>
        <begin position="94"/>
        <end position="114"/>
    </location>
</feature>
<feature type="transmembrane region" description="Helical" evidence="1">
    <location>
        <begin position="284"/>
        <end position="304"/>
    </location>
</feature>
<reference evidence="4" key="2">
    <citation type="submission" date="2007-04" db="EMBL/GenBank/DDBJ databases">
        <title>Draft genome sequence of Bacteroides ovatus (ATCC 8483).</title>
        <authorList>
            <person name="Sudarsanam P."/>
            <person name="Ley R."/>
            <person name="Guruge J."/>
            <person name="Turnbaugh P.J."/>
            <person name="Mahowald M."/>
            <person name="Liep D."/>
            <person name="Gordon J."/>
        </authorList>
    </citation>
    <scope>NUCLEOTIDE SEQUENCE [LARGE SCALE GENOMIC DNA]</scope>
    <source>
        <strain evidence="4">ATCC 8483 / DSM 1896 / JCM 5824 / BCRC 10623 / CCUG 4943 / NCTC 11153</strain>
    </source>
</reference>
<feature type="transmembrane region" description="Helical" evidence="1">
    <location>
        <begin position="65"/>
        <end position="87"/>
    </location>
</feature>
<comment type="caution">
    <text evidence="3">The sequence shown here is derived from an EMBL/GenBank/DDBJ whole genome shotgun (WGS) entry which is preliminary data.</text>
</comment>
<dbReference type="EMBL" id="AAXF02000053">
    <property type="protein sequence ID" value="EDO10185.1"/>
    <property type="molecule type" value="Genomic_DNA"/>
</dbReference>
<feature type="transmembrane region" description="Helical" evidence="1">
    <location>
        <begin position="34"/>
        <end position="59"/>
    </location>
</feature>